<keyword evidence="3" id="KW-1185">Reference proteome</keyword>
<feature type="domain" description="DUF676" evidence="1">
    <location>
        <begin position="256"/>
        <end position="327"/>
    </location>
</feature>
<evidence type="ECO:0000313" key="3">
    <source>
        <dbReference type="Proteomes" id="UP000077734"/>
    </source>
</evidence>
<dbReference type="AlphaFoldDB" id="A0AA91DC33"/>
<dbReference type="RefSeq" id="WP_064027478.1">
    <property type="nucleotide sequence ID" value="NZ_LUUL01000078.1"/>
</dbReference>
<dbReference type="Gene3D" id="3.40.50.1820">
    <property type="entry name" value="alpha/beta hydrolase"/>
    <property type="match status" value="1"/>
</dbReference>
<gene>
    <name evidence="2" type="ORF">A1356_12890</name>
</gene>
<evidence type="ECO:0000313" key="2">
    <source>
        <dbReference type="EMBL" id="OAI25782.1"/>
    </source>
</evidence>
<name>A0AA91DC33_9GAMM</name>
<organism evidence="2 3">
    <name type="scientific">Methylomonas koyamae</name>
    <dbReference type="NCBI Taxonomy" id="702114"/>
    <lineage>
        <taxon>Bacteria</taxon>
        <taxon>Pseudomonadati</taxon>
        <taxon>Pseudomonadota</taxon>
        <taxon>Gammaproteobacteria</taxon>
        <taxon>Methylococcales</taxon>
        <taxon>Methylococcaceae</taxon>
        <taxon>Methylomonas</taxon>
    </lineage>
</organism>
<dbReference type="SUPFAM" id="SSF53474">
    <property type="entry name" value="alpha/beta-Hydrolases"/>
    <property type="match status" value="1"/>
</dbReference>
<sequence length="434" mass="48720">MYKKYHSIGIVLFMAYFLSSCALFAIQEQQERIASYCRIYGTVKPEVDNGKKLIVLLFKFNGGDVTARESWSLIDHFVNDRPGKWSFFTSPGSYLVTAFADINEDLIYQLDEPAIAPVPENIMKCEPGTVKTGIDLFIGKQDRINAKAPLDISKAQIRSSKQQLNVSLGQMTQVGILSTMDDPRFSDETAQKGLWRPLDFLIDGHAGLYFLEPYSTNKIPVLFIHGINGSPRNFTFLVKHMDRAYFQPWVAYYPCGADIDNIAQFIDQMLKQLQAQYKFDKIAIIAHSMGGLVSRGVIFKNLDSSRSLSIPLLITISTPWGGDATAKLGVDHAPTPADSWKDLAPGSRFLTELFYVTDNQGTTRRKLPDSLSNHLFFSFIESEAGDGTVSLASELIPEAQEEADRLYGYQRSHRDILNTRETAIMVNRLLDGIR</sequence>
<dbReference type="Proteomes" id="UP000077734">
    <property type="component" value="Unassembled WGS sequence"/>
</dbReference>
<protein>
    <recommendedName>
        <fullName evidence="1">DUF676 domain-containing protein</fullName>
    </recommendedName>
</protein>
<accession>A0AA91DC33</accession>
<dbReference type="EMBL" id="LUUL01000078">
    <property type="protein sequence ID" value="OAI25782.1"/>
    <property type="molecule type" value="Genomic_DNA"/>
</dbReference>
<comment type="caution">
    <text evidence="2">The sequence shown here is derived from an EMBL/GenBank/DDBJ whole genome shotgun (WGS) entry which is preliminary data.</text>
</comment>
<dbReference type="PROSITE" id="PS51257">
    <property type="entry name" value="PROKAR_LIPOPROTEIN"/>
    <property type="match status" value="1"/>
</dbReference>
<reference evidence="2 3" key="1">
    <citation type="submission" date="2016-03" db="EMBL/GenBank/DDBJ databases">
        <authorList>
            <person name="Heylen K."/>
            <person name="De Vos P."/>
            <person name="Vekeman B."/>
        </authorList>
    </citation>
    <scope>NUCLEOTIDE SEQUENCE [LARGE SCALE GENOMIC DNA]</scope>
    <source>
        <strain evidence="2 3">R-49807</strain>
    </source>
</reference>
<dbReference type="Pfam" id="PF05057">
    <property type="entry name" value="DUF676"/>
    <property type="match status" value="1"/>
</dbReference>
<dbReference type="InterPro" id="IPR029058">
    <property type="entry name" value="AB_hydrolase_fold"/>
</dbReference>
<proteinExistence type="predicted"/>
<evidence type="ECO:0000259" key="1">
    <source>
        <dbReference type="Pfam" id="PF05057"/>
    </source>
</evidence>
<dbReference type="InterPro" id="IPR007751">
    <property type="entry name" value="DUF676_lipase-like"/>
</dbReference>